<dbReference type="PROSITE" id="PS00383">
    <property type="entry name" value="TYR_PHOSPHATASE_1"/>
    <property type="match status" value="1"/>
</dbReference>
<evidence type="ECO:0000256" key="6">
    <source>
        <dbReference type="ARBA" id="ARBA00023018"/>
    </source>
</evidence>
<evidence type="ECO:0000313" key="17">
    <source>
        <dbReference type="EMBL" id="CAG6703203.1"/>
    </source>
</evidence>
<feature type="domain" description="Tyrosine specific protein phosphatases" evidence="16">
    <location>
        <begin position="834"/>
        <end position="906"/>
    </location>
</feature>
<dbReference type="GO" id="GO:0004725">
    <property type="term" value="F:protein tyrosine phosphatase activity"/>
    <property type="evidence" value="ECO:0007669"/>
    <property type="project" value="InterPro"/>
</dbReference>
<accession>A0A8D8XPR4</accession>
<evidence type="ECO:0000256" key="1">
    <source>
        <dbReference type="ARBA" id="ARBA00004212"/>
    </source>
</evidence>
<feature type="region of interest" description="Disordered" evidence="12">
    <location>
        <begin position="597"/>
        <end position="629"/>
    </location>
</feature>
<dbReference type="InterPro" id="IPR016130">
    <property type="entry name" value="Tyr_Pase_AS"/>
</dbReference>
<dbReference type="InterPro" id="IPR038112">
    <property type="entry name" value="Receptor_IA-2_ectodomain_sf"/>
</dbReference>
<name>A0A8D8XPR4_9HEMI</name>
<dbReference type="InterPro" id="IPR000242">
    <property type="entry name" value="PTP_cat"/>
</dbReference>
<organism evidence="17">
    <name type="scientific">Cacopsylla melanoneura</name>
    <dbReference type="NCBI Taxonomy" id="428564"/>
    <lineage>
        <taxon>Eukaryota</taxon>
        <taxon>Metazoa</taxon>
        <taxon>Ecdysozoa</taxon>
        <taxon>Arthropoda</taxon>
        <taxon>Hexapoda</taxon>
        <taxon>Insecta</taxon>
        <taxon>Pterygota</taxon>
        <taxon>Neoptera</taxon>
        <taxon>Paraneoptera</taxon>
        <taxon>Hemiptera</taxon>
        <taxon>Sternorrhyncha</taxon>
        <taxon>Psylloidea</taxon>
        <taxon>Psyllidae</taxon>
        <taxon>Psyllinae</taxon>
        <taxon>Cacopsylla</taxon>
    </lineage>
</organism>
<evidence type="ECO:0000256" key="7">
    <source>
        <dbReference type="ARBA" id="ARBA00023136"/>
    </source>
</evidence>
<keyword evidence="6" id="KW-0770">Synapse</keyword>
<feature type="transmembrane region" description="Helical" evidence="13">
    <location>
        <begin position="534"/>
        <end position="558"/>
    </location>
</feature>
<feature type="signal peptide" evidence="14">
    <location>
        <begin position="1"/>
        <end position="26"/>
    </location>
</feature>
<evidence type="ECO:0000259" key="15">
    <source>
        <dbReference type="PROSITE" id="PS50055"/>
    </source>
</evidence>
<dbReference type="SMART" id="SM00404">
    <property type="entry name" value="PTPc_motif"/>
    <property type="match status" value="1"/>
</dbReference>
<evidence type="ECO:0000256" key="11">
    <source>
        <dbReference type="ARBA" id="ARBA00034103"/>
    </source>
</evidence>
<dbReference type="InterPro" id="IPR029021">
    <property type="entry name" value="Prot-tyrosine_phosphatase-like"/>
</dbReference>
<dbReference type="GO" id="GO:0045202">
    <property type="term" value="C:synapse"/>
    <property type="evidence" value="ECO:0007669"/>
    <property type="project" value="UniProtKB-SubCell"/>
</dbReference>
<keyword evidence="7 13" id="KW-0472">Membrane</keyword>
<dbReference type="PROSITE" id="PS50056">
    <property type="entry name" value="TYR_PHOSPHATASE_2"/>
    <property type="match status" value="1"/>
</dbReference>
<sequence>METTTLPLWKTFGLILLLGCPQLGLSYGNIGCLFKESLCVPNKEYCFDDYAFGKCLSSDRSSGGYRHKLGKEQLDQLKQAMVSLNSLGFHWSDMYTQCRLQTLLFSMRRKVDIPDDYCDHKIGVDASKGRGDSKERKVMDVNSLAAVKYVPNKSNFANEIYYPPSFPSEGRFQYSPEELEGFGGVPNANFNKELKPLADKLPYKKSNSKYPSRSPNPNYFSPYPYFPDFGDYEDYRYPTKPFTPPIKPFMGVGDLNPYYHPQQFKKPPPRFHSFDKEYNTPDSFRQGFETKVLGDKILKAFSPSNNQGYTEGGIVYIPIRNTDFKLSDVDLPTDPNGFNILDLEDILGFQRRERLDVKKPGPGYKVNSFAFHKAASGLQQDPIYAAHKTHDGTDAAASHNKLKERTFDLPIDKKDLLSPDEFEKIDTSIAYVEVAEKFRESNYHCLEEKIAELMSILRDAFHNKYIIRKEDKLLTFKVGNNPRRLNASDVARKLDKMKDQLKKDCKVDIVSTGIGNENQLPIKVDLKHESDHELFVATVIMCGVIAALLSAGAAYYIVRRNSDTRRKLHSLSSQGTEPSKDYQDLCRARMATKASQENVVPTVRVSKLSQESDSPSSRSSTSSWSEEPALSNMDISTGHMVLSYMEDHLKNKDRLDTEWTALCAYEAEPCSVAIAQLPDNSKKNRYVNALPFDHARVILNELANMSGSDYINASTITDHDPRNPAYIATQGPLTTTAADMWQMIWEQGCVVIVILTRLTENDLEMSFRYWPEEGSELYHIYEVHLVSEHIWCDDYLVRSFYLKNLKTGETRTVTQFHFLSWPEGGVPISTKALLEFRRKVNKSFRGRSCPIVVHCSDGIGRTGTYCLLDMVLNRMAKGAKEIDIAATLEHIRDQRGAAVTTKQQFQFVLQAVAEEVQAILRVLPQQQATAPPLVSPLQPPPPPPTPPPPPPPTPPPPPPPVFFFFFFFGGGGGGGGNFFLKEV</sequence>
<evidence type="ECO:0000256" key="8">
    <source>
        <dbReference type="ARBA" id="ARBA00023170"/>
    </source>
</evidence>
<evidence type="ECO:0000256" key="5">
    <source>
        <dbReference type="ARBA" id="ARBA00022989"/>
    </source>
</evidence>
<dbReference type="GO" id="GO:0051046">
    <property type="term" value="P:regulation of secretion"/>
    <property type="evidence" value="ECO:0007669"/>
    <property type="project" value="TreeGrafter"/>
</dbReference>
<evidence type="ECO:0000256" key="12">
    <source>
        <dbReference type="SAM" id="MobiDB-lite"/>
    </source>
</evidence>
<proteinExistence type="predicted"/>
<dbReference type="SUPFAM" id="SSF52799">
    <property type="entry name" value="(Phosphotyrosine protein) phosphatases II"/>
    <property type="match status" value="1"/>
</dbReference>
<keyword evidence="2" id="KW-0597">Phosphoprotein</keyword>
<evidence type="ECO:0000256" key="2">
    <source>
        <dbReference type="ARBA" id="ARBA00022553"/>
    </source>
</evidence>
<evidence type="ECO:0000259" key="16">
    <source>
        <dbReference type="PROSITE" id="PS50056"/>
    </source>
</evidence>
<dbReference type="PANTHER" id="PTHR46106">
    <property type="entry name" value="IA-2 PROTEIN TYROSINE PHOSPHATASE, ISOFORM C"/>
    <property type="match status" value="1"/>
</dbReference>
<comment type="subcellular location">
    <subcellularLocation>
        <location evidence="1">Cytoplasmic vesicle</location>
        <location evidence="1">Secretory vesicle membrane</location>
        <topology evidence="1">Single-pass type I membrane protein</topology>
    </subcellularLocation>
    <subcellularLocation>
        <location evidence="11">Synapse</location>
    </subcellularLocation>
</comment>
<keyword evidence="9" id="KW-0325">Glycoprotein</keyword>
<protein>
    <submittedName>
        <fullName evidence="17">Receptor-type tyrosine-protein phosphatase N2</fullName>
    </submittedName>
</protein>
<dbReference type="GO" id="GO:0030141">
    <property type="term" value="C:secretory granule"/>
    <property type="evidence" value="ECO:0007669"/>
    <property type="project" value="InterPro"/>
</dbReference>
<dbReference type="SMART" id="SM00194">
    <property type="entry name" value="PTPc"/>
    <property type="match status" value="1"/>
</dbReference>
<dbReference type="InterPro" id="IPR000387">
    <property type="entry name" value="Tyr_Pase_dom"/>
</dbReference>
<dbReference type="EMBL" id="HBUF01340872">
    <property type="protein sequence ID" value="CAG6703203.1"/>
    <property type="molecule type" value="Transcribed_RNA"/>
</dbReference>
<dbReference type="Gene3D" id="3.30.70.2470">
    <property type="entry name" value="Protein-tyrosine phosphatase receptor IA-2 ectodomain"/>
    <property type="match status" value="1"/>
</dbReference>
<feature type="compositionally biased region" description="Pro residues" evidence="12">
    <location>
        <begin position="933"/>
        <end position="958"/>
    </location>
</feature>
<keyword evidence="8 17" id="KW-0675">Receptor</keyword>
<keyword evidence="4 14" id="KW-0732">Signal</keyword>
<feature type="domain" description="Tyrosine-protein phosphatase" evidence="15">
    <location>
        <begin position="655"/>
        <end position="915"/>
    </location>
</feature>
<reference evidence="17" key="1">
    <citation type="submission" date="2021-05" db="EMBL/GenBank/DDBJ databases">
        <authorList>
            <person name="Alioto T."/>
            <person name="Alioto T."/>
            <person name="Gomez Garrido J."/>
        </authorList>
    </citation>
    <scope>NUCLEOTIDE SEQUENCE</scope>
</reference>
<feature type="chain" id="PRO_5034774937" evidence="14">
    <location>
        <begin position="27"/>
        <end position="983"/>
    </location>
</feature>
<dbReference type="GO" id="GO:0048666">
    <property type="term" value="P:neuron development"/>
    <property type="evidence" value="ECO:0007669"/>
    <property type="project" value="UniProtKB-ARBA"/>
</dbReference>
<dbReference type="AlphaFoldDB" id="A0A8D8XPR4"/>
<feature type="compositionally biased region" description="Low complexity" evidence="12">
    <location>
        <begin position="609"/>
        <end position="627"/>
    </location>
</feature>
<dbReference type="PANTHER" id="PTHR46106:SF4">
    <property type="entry name" value="IA-2 PROTEIN TYROSINE PHOSPHATASE, ISOFORM C"/>
    <property type="match status" value="1"/>
</dbReference>
<evidence type="ECO:0000256" key="9">
    <source>
        <dbReference type="ARBA" id="ARBA00023180"/>
    </source>
</evidence>
<dbReference type="PROSITE" id="PS50055">
    <property type="entry name" value="TYR_PHOSPHATASE_PTP"/>
    <property type="match status" value="1"/>
</dbReference>
<keyword evidence="5 13" id="KW-1133">Transmembrane helix</keyword>
<evidence type="ECO:0000256" key="3">
    <source>
        <dbReference type="ARBA" id="ARBA00022692"/>
    </source>
</evidence>
<dbReference type="InterPro" id="IPR033522">
    <property type="entry name" value="IA-2/IA-2_beta"/>
</dbReference>
<evidence type="ECO:0000256" key="10">
    <source>
        <dbReference type="ARBA" id="ARBA00023329"/>
    </source>
</evidence>
<dbReference type="InterPro" id="IPR021613">
    <property type="entry name" value="Receptor_IA-2_dom"/>
</dbReference>
<dbReference type="Pfam" id="PF00102">
    <property type="entry name" value="Y_phosphatase"/>
    <property type="match status" value="1"/>
</dbReference>
<dbReference type="InterPro" id="IPR003595">
    <property type="entry name" value="Tyr_Pase_cat"/>
</dbReference>
<keyword evidence="10" id="KW-0968">Cytoplasmic vesicle</keyword>
<dbReference type="PRINTS" id="PR00700">
    <property type="entry name" value="PRTYPHPHTASE"/>
</dbReference>
<keyword evidence="3 13" id="KW-0812">Transmembrane</keyword>
<dbReference type="Gene3D" id="3.90.190.10">
    <property type="entry name" value="Protein tyrosine phosphatase superfamily"/>
    <property type="match status" value="1"/>
</dbReference>
<feature type="region of interest" description="Disordered" evidence="12">
    <location>
        <begin position="931"/>
        <end position="958"/>
    </location>
</feature>
<evidence type="ECO:0000256" key="13">
    <source>
        <dbReference type="SAM" id="Phobius"/>
    </source>
</evidence>
<dbReference type="GO" id="GO:0030658">
    <property type="term" value="C:transport vesicle membrane"/>
    <property type="evidence" value="ECO:0007669"/>
    <property type="project" value="UniProtKB-SubCell"/>
</dbReference>
<dbReference type="Pfam" id="PF11548">
    <property type="entry name" value="Receptor_IA-2"/>
    <property type="match status" value="1"/>
</dbReference>
<evidence type="ECO:0000256" key="4">
    <source>
        <dbReference type="ARBA" id="ARBA00022729"/>
    </source>
</evidence>
<evidence type="ECO:0000256" key="14">
    <source>
        <dbReference type="SAM" id="SignalP"/>
    </source>
</evidence>
<dbReference type="FunFam" id="3.90.190.10:FF:000017">
    <property type="entry name" value="receptor-type tyrosine-protein phosphatase-like N isoform X2"/>
    <property type="match status" value="1"/>
</dbReference>